<name>A0ABV8LKN9_9ACTN</name>
<protein>
    <submittedName>
        <fullName evidence="6">M20/M25/M40 family metallo-hydrolase</fullName>
    </submittedName>
</protein>
<feature type="region of interest" description="Disordered" evidence="4">
    <location>
        <begin position="1"/>
        <end position="29"/>
    </location>
</feature>
<dbReference type="Pfam" id="PF01546">
    <property type="entry name" value="Peptidase_M20"/>
    <property type="match status" value="1"/>
</dbReference>
<proteinExistence type="predicted"/>
<comment type="caution">
    <text evidence="6">The sequence shown here is derived from an EMBL/GenBank/DDBJ whole genome shotgun (WGS) entry which is preliminary data.</text>
</comment>
<dbReference type="InterPro" id="IPR002933">
    <property type="entry name" value="Peptidase_M20"/>
</dbReference>
<dbReference type="InterPro" id="IPR011650">
    <property type="entry name" value="Peptidase_M20_dimer"/>
</dbReference>
<evidence type="ECO:0000313" key="6">
    <source>
        <dbReference type="EMBL" id="MFC4131320.1"/>
    </source>
</evidence>
<evidence type="ECO:0000256" key="3">
    <source>
        <dbReference type="ARBA" id="ARBA00022801"/>
    </source>
</evidence>
<sequence length="460" mass="47935">MAAEQSPSSRAAAASPRGGGGESQPAARLDAVMPGVRADLERLVRIPSVSAPGFDFSPIDRSADLVASLLTECGLATRLVAAGGRPAVLATRRLPGRPTVLLYAHHDVQPAGDPALWTSDPFEPVERDGRLYGRGAADDKAGIMVHVAALRALGDDLGVGVVVFVEGEEEYGTGATPRLLHQLRSDLQADVALVTDVGNWAVGVPAVTTSLRGHVTATLEVRTLSHAVHSGMYGGAVPDAVIALSRLIATFHDDAGDLAIAGLATTPDPAIDYPADRLYAEAGGTPFGTGSATARMWSRPSVSILGMEVPPIEGATSTLTPVARALVSLRIAPTEDPSRAFALLEAHVRRNIPWGATVTLTRRGAAPGLAVDSTGPVYDQVRAALRDAWDGVDPVEIGSGGSIPLLLDLAEVLPDTTIVLNGVEDPDSRAHGIDESLHLGEFRRACLAETLLLHRLAPPR</sequence>
<accession>A0ABV8LKN9</accession>
<dbReference type="NCBIfam" id="NF005914">
    <property type="entry name" value="PRK07907.1"/>
    <property type="match status" value="1"/>
</dbReference>
<dbReference type="SUPFAM" id="SSF53187">
    <property type="entry name" value="Zn-dependent exopeptidases"/>
    <property type="match status" value="1"/>
</dbReference>
<dbReference type="Pfam" id="PF07687">
    <property type="entry name" value="M20_dimer"/>
    <property type="match status" value="1"/>
</dbReference>
<dbReference type="RefSeq" id="WP_275978219.1">
    <property type="nucleotide sequence ID" value="NZ_JAMZDZ010000001.1"/>
</dbReference>
<dbReference type="Gene3D" id="3.40.630.10">
    <property type="entry name" value="Zn peptidases"/>
    <property type="match status" value="1"/>
</dbReference>
<keyword evidence="3" id="KW-0378">Hydrolase</keyword>
<evidence type="ECO:0000256" key="1">
    <source>
        <dbReference type="ARBA" id="ARBA00022670"/>
    </source>
</evidence>
<evidence type="ECO:0000256" key="4">
    <source>
        <dbReference type="SAM" id="MobiDB-lite"/>
    </source>
</evidence>
<dbReference type="PANTHER" id="PTHR43270:SF12">
    <property type="entry name" value="SUCCINYL-DIAMINOPIMELATE DESUCCINYLASE"/>
    <property type="match status" value="1"/>
</dbReference>
<organism evidence="6 7">
    <name type="scientific">Hamadaea flava</name>
    <dbReference type="NCBI Taxonomy" id="1742688"/>
    <lineage>
        <taxon>Bacteria</taxon>
        <taxon>Bacillati</taxon>
        <taxon>Actinomycetota</taxon>
        <taxon>Actinomycetes</taxon>
        <taxon>Micromonosporales</taxon>
        <taxon>Micromonosporaceae</taxon>
        <taxon>Hamadaea</taxon>
    </lineage>
</organism>
<feature type="domain" description="Peptidase M20 dimerisation" evidence="5">
    <location>
        <begin position="210"/>
        <end position="353"/>
    </location>
</feature>
<evidence type="ECO:0000313" key="7">
    <source>
        <dbReference type="Proteomes" id="UP001595816"/>
    </source>
</evidence>
<gene>
    <name evidence="6" type="ORF">ACFOZ4_11970</name>
</gene>
<reference evidence="7" key="1">
    <citation type="journal article" date="2019" name="Int. J. Syst. Evol. Microbiol.">
        <title>The Global Catalogue of Microorganisms (GCM) 10K type strain sequencing project: providing services to taxonomists for standard genome sequencing and annotation.</title>
        <authorList>
            <consortium name="The Broad Institute Genomics Platform"/>
            <consortium name="The Broad Institute Genome Sequencing Center for Infectious Disease"/>
            <person name="Wu L."/>
            <person name="Ma J."/>
        </authorList>
    </citation>
    <scope>NUCLEOTIDE SEQUENCE [LARGE SCALE GENOMIC DNA]</scope>
    <source>
        <strain evidence="7">CGMCC 4.7289</strain>
    </source>
</reference>
<dbReference type="Gene3D" id="3.30.70.360">
    <property type="match status" value="1"/>
</dbReference>
<dbReference type="InterPro" id="IPR051458">
    <property type="entry name" value="Cyt/Met_Dipeptidase"/>
</dbReference>
<feature type="compositionally biased region" description="Low complexity" evidence="4">
    <location>
        <begin position="1"/>
        <end position="16"/>
    </location>
</feature>
<keyword evidence="1" id="KW-0645">Protease</keyword>
<dbReference type="EMBL" id="JBHSAY010000006">
    <property type="protein sequence ID" value="MFC4131320.1"/>
    <property type="molecule type" value="Genomic_DNA"/>
</dbReference>
<dbReference type="Proteomes" id="UP001595816">
    <property type="component" value="Unassembled WGS sequence"/>
</dbReference>
<keyword evidence="7" id="KW-1185">Reference proteome</keyword>
<evidence type="ECO:0000256" key="2">
    <source>
        <dbReference type="ARBA" id="ARBA00022723"/>
    </source>
</evidence>
<evidence type="ECO:0000259" key="5">
    <source>
        <dbReference type="Pfam" id="PF07687"/>
    </source>
</evidence>
<keyword evidence="2" id="KW-0479">Metal-binding</keyword>
<dbReference type="PANTHER" id="PTHR43270">
    <property type="entry name" value="BETA-ALA-HIS DIPEPTIDASE"/>
    <property type="match status" value="1"/>
</dbReference>